<dbReference type="InParanoid" id="E9GCR5"/>
<evidence type="ECO:0000256" key="1">
    <source>
        <dbReference type="SAM" id="MobiDB-lite"/>
    </source>
</evidence>
<evidence type="ECO:0000313" key="2">
    <source>
        <dbReference type="EMBL" id="EFX82604.1"/>
    </source>
</evidence>
<proteinExistence type="predicted"/>
<feature type="region of interest" description="Disordered" evidence="1">
    <location>
        <begin position="44"/>
        <end position="143"/>
    </location>
</feature>
<dbReference type="HOGENOM" id="CLU_1808146_0_0_1"/>
<dbReference type="KEGG" id="dpx:DAPPUDRAFT_316387"/>
<protein>
    <submittedName>
        <fullName evidence="2">Uncharacterized protein</fullName>
    </submittedName>
</protein>
<gene>
    <name evidence="2" type="ORF">DAPPUDRAFT_316387</name>
</gene>
<accession>E9GCR5</accession>
<organism evidence="2 3">
    <name type="scientific">Daphnia pulex</name>
    <name type="common">Water flea</name>
    <dbReference type="NCBI Taxonomy" id="6669"/>
    <lineage>
        <taxon>Eukaryota</taxon>
        <taxon>Metazoa</taxon>
        <taxon>Ecdysozoa</taxon>
        <taxon>Arthropoda</taxon>
        <taxon>Crustacea</taxon>
        <taxon>Branchiopoda</taxon>
        <taxon>Diplostraca</taxon>
        <taxon>Cladocera</taxon>
        <taxon>Anomopoda</taxon>
        <taxon>Daphniidae</taxon>
        <taxon>Daphnia</taxon>
    </lineage>
</organism>
<name>E9GCR5_DAPPU</name>
<dbReference type="Proteomes" id="UP000000305">
    <property type="component" value="Unassembled WGS sequence"/>
</dbReference>
<keyword evidence="3" id="KW-1185">Reference proteome</keyword>
<dbReference type="AlphaFoldDB" id="E9GCR5"/>
<feature type="compositionally biased region" description="Low complexity" evidence="1">
    <location>
        <begin position="68"/>
        <end position="100"/>
    </location>
</feature>
<evidence type="ECO:0000313" key="3">
    <source>
        <dbReference type="Proteomes" id="UP000000305"/>
    </source>
</evidence>
<reference evidence="2 3" key="1">
    <citation type="journal article" date="2011" name="Science">
        <title>The ecoresponsive genome of Daphnia pulex.</title>
        <authorList>
            <person name="Colbourne J.K."/>
            <person name="Pfrender M.E."/>
            <person name="Gilbert D."/>
            <person name="Thomas W.K."/>
            <person name="Tucker A."/>
            <person name="Oakley T.H."/>
            <person name="Tokishita S."/>
            <person name="Aerts A."/>
            <person name="Arnold G.J."/>
            <person name="Basu M.K."/>
            <person name="Bauer D.J."/>
            <person name="Caceres C.E."/>
            <person name="Carmel L."/>
            <person name="Casola C."/>
            <person name="Choi J.H."/>
            <person name="Detter J.C."/>
            <person name="Dong Q."/>
            <person name="Dusheyko S."/>
            <person name="Eads B.D."/>
            <person name="Frohlich T."/>
            <person name="Geiler-Samerotte K.A."/>
            <person name="Gerlach D."/>
            <person name="Hatcher P."/>
            <person name="Jogdeo S."/>
            <person name="Krijgsveld J."/>
            <person name="Kriventseva E.V."/>
            <person name="Kultz D."/>
            <person name="Laforsch C."/>
            <person name="Lindquist E."/>
            <person name="Lopez J."/>
            <person name="Manak J.R."/>
            <person name="Muller J."/>
            <person name="Pangilinan J."/>
            <person name="Patwardhan R.P."/>
            <person name="Pitluck S."/>
            <person name="Pritham E.J."/>
            <person name="Rechtsteiner A."/>
            <person name="Rho M."/>
            <person name="Rogozin I.B."/>
            <person name="Sakarya O."/>
            <person name="Salamov A."/>
            <person name="Schaack S."/>
            <person name="Shapiro H."/>
            <person name="Shiga Y."/>
            <person name="Skalitzky C."/>
            <person name="Smith Z."/>
            <person name="Souvorov A."/>
            <person name="Sung W."/>
            <person name="Tang Z."/>
            <person name="Tsuchiya D."/>
            <person name="Tu H."/>
            <person name="Vos H."/>
            <person name="Wang M."/>
            <person name="Wolf Y.I."/>
            <person name="Yamagata H."/>
            <person name="Yamada T."/>
            <person name="Ye Y."/>
            <person name="Shaw J.R."/>
            <person name="Andrews J."/>
            <person name="Crease T.J."/>
            <person name="Tang H."/>
            <person name="Lucas S.M."/>
            <person name="Robertson H.M."/>
            <person name="Bork P."/>
            <person name="Koonin E.V."/>
            <person name="Zdobnov E.M."/>
            <person name="Grigoriev I.V."/>
            <person name="Lynch M."/>
            <person name="Boore J.L."/>
        </authorList>
    </citation>
    <scope>NUCLEOTIDE SEQUENCE [LARGE SCALE GENOMIC DNA]</scope>
</reference>
<sequence length="143" mass="14692">MVELGKDDSDNDSLLEELATVAVKEGSDSDENLSDVEELNLNCKDESAAMVGGSSRLTGEADEEEGASADSSAASSPRSADATSPSPSSPPSSCASITAALQHVYEHNPGEVYPIAEEEEEAASPTASDGVTSLRCRARLNSG</sequence>
<dbReference type="EMBL" id="GL732539">
    <property type="protein sequence ID" value="EFX82604.1"/>
    <property type="molecule type" value="Genomic_DNA"/>
</dbReference>